<feature type="transmembrane region" description="Helical" evidence="1">
    <location>
        <begin position="24"/>
        <end position="43"/>
    </location>
</feature>
<evidence type="ECO:0000256" key="1">
    <source>
        <dbReference type="SAM" id="Phobius"/>
    </source>
</evidence>
<dbReference type="Proteomes" id="UP000234681">
    <property type="component" value="Chromosome 1"/>
</dbReference>
<proteinExistence type="predicted"/>
<name>A6KRQ1_RAT</name>
<accession>A6KRQ1</accession>
<feature type="transmembrane region" description="Helical" evidence="1">
    <location>
        <begin position="55"/>
        <end position="77"/>
    </location>
</feature>
<organism evidence="2 3">
    <name type="scientific">Rattus norvegicus</name>
    <name type="common">Rat</name>
    <dbReference type="NCBI Taxonomy" id="10116"/>
    <lineage>
        <taxon>Eukaryota</taxon>
        <taxon>Metazoa</taxon>
        <taxon>Chordata</taxon>
        <taxon>Craniata</taxon>
        <taxon>Vertebrata</taxon>
        <taxon>Euteleostomi</taxon>
        <taxon>Mammalia</taxon>
        <taxon>Eutheria</taxon>
        <taxon>Euarchontoglires</taxon>
        <taxon>Glires</taxon>
        <taxon>Rodentia</taxon>
        <taxon>Myomorpha</taxon>
        <taxon>Muroidea</taxon>
        <taxon>Muridae</taxon>
        <taxon>Murinae</taxon>
        <taxon>Rattus</taxon>
    </lineage>
</organism>
<keyword evidence="1" id="KW-1133">Transmembrane helix</keyword>
<keyword evidence="1" id="KW-0812">Transmembrane</keyword>
<dbReference type="AlphaFoldDB" id="A6KRQ1"/>
<sequence>MGCPGEEGYGRASCISKANRSKSVCLCAYAGMFIWMHVCVHSHGGQKSTLSVLQMLSLLSSLFGLDLVFWWSLLLLFGENFVC</sequence>
<reference evidence="3" key="1">
    <citation type="submission" date="2005-09" db="EMBL/GenBank/DDBJ databases">
        <authorList>
            <person name="Mural R.J."/>
            <person name="Li P.W."/>
            <person name="Adams M.D."/>
            <person name="Amanatides P.G."/>
            <person name="Baden-Tillson H."/>
            <person name="Barnstead M."/>
            <person name="Chin S.H."/>
            <person name="Dew I."/>
            <person name="Evans C.A."/>
            <person name="Ferriera S."/>
            <person name="Flanigan M."/>
            <person name="Fosler C."/>
            <person name="Glodek A."/>
            <person name="Gu Z."/>
            <person name="Holt R.A."/>
            <person name="Jennings D."/>
            <person name="Kraft C.L."/>
            <person name="Lu F."/>
            <person name="Nguyen T."/>
            <person name="Nusskern D.R."/>
            <person name="Pfannkoch C.M."/>
            <person name="Sitter C."/>
            <person name="Sutton G.G."/>
            <person name="Venter J.C."/>
            <person name="Wang Z."/>
            <person name="Woodage T."/>
            <person name="Zheng X.H."/>
            <person name="Zhong F."/>
        </authorList>
    </citation>
    <scope>NUCLEOTIDE SEQUENCE [LARGE SCALE GENOMIC DNA]</scope>
    <source>
        <strain>BN</strain>
        <strain evidence="3">Sprague-Dawley</strain>
    </source>
</reference>
<dbReference type="EMBL" id="CH474099">
    <property type="protein sequence ID" value="EDL84967.1"/>
    <property type="molecule type" value="Genomic_DNA"/>
</dbReference>
<evidence type="ECO:0000313" key="3">
    <source>
        <dbReference type="Proteomes" id="UP000234681"/>
    </source>
</evidence>
<gene>
    <name evidence="2" type="ORF">rCG_43790</name>
</gene>
<evidence type="ECO:0000313" key="2">
    <source>
        <dbReference type="EMBL" id="EDL84967.1"/>
    </source>
</evidence>
<keyword evidence="1" id="KW-0472">Membrane</keyword>
<protein>
    <submittedName>
        <fullName evidence="2">RCG43790</fullName>
    </submittedName>
</protein>